<comment type="subcellular location">
    <subcellularLocation>
        <location evidence="1">Mitochondrion</location>
    </subcellularLocation>
</comment>
<gene>
    <name evidence="6" type="ORF">HYPSUDRAFT_36665</name>
</gene>
<proteinExistence type="inferred from homology"/>
<keyword evidence="3" id="KW-0496">Mitochondrion</keyword>
<accession>A0A0D2Q416</accession>
<dbReference type="Proteomes" id="UP000054270">
    <property type="component" value="Unassembled WGS sequence"/>
</dbReference>
<dbReference type="InterPro" id="IPR008979">
    <property type="entry name" value="Galactose-bd-like_sf"/>
</dbReference>
<comment type="similarity">
    <text evidence="2">Belongs to the CIA30 family.</text>
</comment>
<dbReference type="PANTHER" id="PTHR13194">
    <property type="entry name" value="COMPLEX I INTERMEDIATE-ASSOCIATED PROTEIN 30"/>
    <property type="match status" value="1"/>
</dbReference>
<evidence type="ECO:0000256" key="2">
    <source>
        <dbReference type="ARBA" id="ARBA00007884"/>
    </source>
</evidence>
<evidence type="ECO:0000256" key="4">
    <source>
        <dbReference type="ARBA" id="ARBA00023186"/>
    </source>
</evidence>
<organism evidence="6 7">
    <name type="scientific">Hypholoma sublateritium (strain FD-334 SS-4)</name>
    <dbReference type="NCBI Taxonomy" id="945553"/>
    <lineage>
        <taxon>Eukaryota</taxon>
        <taxon>Fungi</taxon>
        <taxon>Dikarya</taxon>
        <taxon>Basidiomycota</taxon>
        <taxon>Agaricomycotina</taxon>
        <taxon>Agaricomycetes</taxon>
        <taxon>Agaricomycetidae</taxon>
        <taxon>Agaricales</taxon>
        <taxon>Agaricineae</taxon>
        <taxon>Strophariaceae</taxon>
        <taxon>Hypholoma</taxon>
    </lineage>
</organism>
<sequence length="258" mass="28656">MASHLRAYFQRSAQVITKTLSDIVLMKGADPVGKARTVFTFNTQAEIDSVATGCDGDNGGLSTAHFTLNTQPAVNHPIRKAATGMFWGEMRIKVKPGMEDKIRGGWAGFRNKNRPTMFGNLLDDASGYDYLALRLRAGGDPVTHNSYFVNVQTAGPIQTDLWQHRLYFRRGDNKWEDVFVPFRSFVRTNAGEMAEFQIEMMTENIKSVGVSILGGNSGVEGKYELGIDSVRFVNEEDMAESIEDEEISEKSSIGEKQP</sequence>
<reference evidence="7" key="1">
    <citation type="submission" date="2014-04" db="EMBL/GenBank/DDBJ databases">
        <title>Evolutionary Origins and Diversification of the Mycorrhizal Mutualists.</title>
        <authorList>
            <consortium name="DOE Joint Genome Institute"/>
            <consortium name="Mycorrhizal Genomics Consortium"/>
            <person name="Kohler A."/>
            <person name="Kuo A."/>
            <person name="Nagy L.G."/>
            <person name="Floudas D."/>
            <person name="Copeland A."/>
            <person name="Barry K.W."/>
            <person name="Cichocki N."/>
            <person name="Veneault-Fourrey C."/>
            <person name="LaButti K."/>
            <person name="Lindquist E.A."/>
            <person name="Lipzen A."/>
            <person name="Lundell T."/>
            <person name="Morin E."/>
            <person name="Murat C."/>
            <person name="Riley R."/>
            <person name="Ohm R."/>
            <person name="Sun H."/>
            <person name="Tunlid A."/>
            <person name="Henrissat B."/>
            <person name="Grigoriev I.V."/>
            <person name="Hibbett D.S."/>
            <person name="Martin F."/>
        </authorList>
    </citation>
    <scope>NUCLEOTIDE SEQUENCE [LARGE SCALE GENOMIC DNA]</scope>
    <source>
        <strain evidence="7">FD-334 SS-4</strain>
    </source>
</reference>
<dbReference type="OMA" id="WIKAVAQ"/>
<dbReference type="AlphaFoldDB" id="A0A0D2Q416"/>
<evidence type="ECO:0000313" key="6">
    <source>
        <dbReference type="EMBL" id="KJA26360.1"/>
    </source>
</evidence>
<keyword evidence="7" id="KW-1185">Reference proteome</keyword>
<feature type="domain" description="NADH:ubiquinone oxidoreductase intermediate-associated protein 30" evidence="5">
    <location>
        <begin position="39"/>
        <end position="227"/>
    </location>
</feature>
<dbReference type="PANTHER" id="PTHR13194:SF18">
    <property type="entry name" value="COMPLEX I INTERMEDIATE-ASSOCIATED PROTEIN 30, MITOCHONDRIAL"/>
    <property type="match status" value="1"/>
</dbReference>
<dbReference type="GO" id="GO:0005739">
    <property type="term" value="C:mitochondrion"/>
    <property type="evidence" value="ECO:0007669"/>
    <property type="project" value="UniProtKB-SubCell"/>
</dbReference>
<dbReference type="EMBL" id="KN817528">
    <property type="protein sequence ID" value="KJA26360.1"/>
    <property type="molecule type" value="Genomic_DNA"/>
</dbReference>
<dbReference type="OrthoDB" id="42561at2759"/>
<dbReference type="Pfam" id="PF08547">
    <property type="entry name" value="CIA30"/>
    <property type="match status" value="1"/>
</dbReference>
<dbReference type="InterPro" id="IPR013857">
    <property type="entry name" value="NADH-UbQ_OxRdtase-assoc_prot30"/>
</dbReference>
<evidence type="ECO:0000256" key="1">
    <source>
        <dbReference type="ARBA" id="ARBA00004173"/>
    </source>
</evidence>
<dbReference type="GO" id="GO:0051082">
    <property type="term" value="F:unfolded protein binding"/>
    <property type="evidence" value="ECO:0007669"/>
    <property type="project" value="TreeGrafter"/>
</dbReference>
<evidence type="ECO:0000259" key="5">
    <source>
        <dbReference type="Pfam" id="PF08547"/>
    </source>
</evidence>
<dbReference type="GO" id="GO:0006120">
    <property type="term" value="P:mitochondrial electron transport, NADH to ubiquinone"/>
    <property type="evidence" value="ECO:0007669"/>
    <property type="project" value="TreeGrafter"/>
</dbReference>
<evidence type="ECO:0000256" key="3">
    <source>
        <dbReference type="ARBA" id="ARBA00023128"/>
    </source>
</evidence>
<protein>
    <recommendedName>
        <fullName evidence="5">NADH:ubiquinone oxidoreductase intermediate-associated protein 30 domain-containing protein</fullName>
    </recommendedName>
</protein>
<keyword evidence="4" id="KW-0143">Chaperone</keyword>
<evidence type="ECO:0000313" key="7">
    <source>
        <dbReference type="Proteomes" id="UP000054270"/>
    </source>
</evidence>
<dbReference type="SUPFAM" id="SSF49785">
    <property type="entry name" value="Galactose-binding domain-like"/>
    <property type="match status" value="1"/>
</dbReference>
<dbReference type="GO" id="GO:0010257">
    <property type="term" value="P:NADH dehydrogenase complex assembly"/>
    <property type="evidence" value="ECO:0007669"/>
    <property type="project" value="TreeGrafter"/>
</dbReference>
<dbReference type="STRING" id="945553.A0A0D2Q416"/>
<name>A0A0D2Q416_HYPSF</name>
<dbReference type="InterPro" id="IPR039131">
    <property type="entry name" value="NDUFAF1"/>
</dbReference>